<gene>
    <name evidence="11" type="ORF">BRAN1462_LOCUS21317</name>
</gene>
<keyword evidence="8 9" id="KW-0472">Membrane</keyword>
<dbReference type="SUPFAM" id="SSF103506">
    <property type="entry name" value="Mitochondrial carrier"/>
    <property type="match status" value="1"/>
</dbReference>
<evidence type="ECO:0008006" key="12">
    <source>
        <dbReference type="Google" id="ProtNLM"/>
    </source>
</evidence>
<evidence type="ECO:0000256" key="9">
    <source>
        <dbReference type="PROSITE-ProRule" id="PRU00282"/>
    </source>
</evidence>
<comment type="similarity">
    <text evidence="2 10">Belongs to the mitochondrial carrier (TC 2.A.29) family.</text>
</comment>
<keyword evidence="6" id="KW-1133">Transmembrane helix</keyword>
<comment type="subcellular location">
    <subcellularLocation>
        <location evidence="1">Mitochondrion membrane</location>
        <topology evidence="1">Multi-pass membrane protein</topology>
    </subcellularLocation>
</comment>
<evidence type="ECO:0000256" key="8">
    <source>
        <dbReference type="ARBA" id="ARBA00023136"/>
    </source>
</evidence>
<dbReference type="PANTHER" id="PTHR45624">
    <property type="entry name" value="MITOCHONDRIAL BASIC AMINO ACIDS TRANSPORTER-RELATED"/>
    <property type="match status" value="1"/>
</dbReference>
<keyword evidence="5" id="KW-0677">Repeat</keyword>
<evidence type="ECO:0000256" key="4">
    <source>
        <dbReference type="ARBA" id="ARBA00022692"/>
    </source>
</evidence>
<evidence type="ECO:0000256" key="6">
    <source>
        <dbReference type="ARBA" id="ARBA00022989"/>
    </source>
</evidence>
<dbReference type="PROSITE" id="PS50920">
    <property type="entry name" value="SOLCAR"/>
    <property type="match status" value="2"/>
</dbReference>
<organism evidence="11">
    <name type="scientific">Zooxanthella nutricula</name>
    <dbReference type="NCBI Taxonomy" id="1333877"/>
    <lineage>
        <taxon>Eukaryota</taxon>
        <taxon>Sar</taxon>
        <taxon>Alveolata</taxon>
        <taxon>Dinophyceae</taxon>
        <taxon>Peridiniales</taxon>
        <taxon>Peridiniales incertae sedis</taxon>
        <taxon>Zooxanthella</taxon>
    </lineage>
</organism>
<dbReference type="PANTHER" id="PTHR45624:SF10">
    <property type="entry name" value="SLC (SOLUTE CARRIER) HOMOLOG"/>
    <property type="match status" value="1"/>
</dbReference>
<proteinExistence type="inferred from homology"/>
<keyword evidence="3 10" id="KW-0813">Transport</keyword>
<accession>A0A7S2NRN5</accession>
<evidence type="ECO:0000256" key="10">
    <source>
        <dbReference type="RuleBase" id="RU000488"/>
    </source>
</evidence>
<evidence type="ECO:0000256" key="2">
    <source>
        <dbReference type="ARBA" id="ARBA00006375"/>
    </source>
</evidence>
<name>A0A7S2NRN5_9DINO</name>
<dbReference type="InterPro" id="IPR050567">
    <property type="entry name" value="Mitochondrial_Carrier"/>
</dbReference>
<dbReference type="InterPro" id="IPR023395">
    <property type="entry name" value="MCP_dom_sf"/>
</dbReference>
<evidence type="ECO:0000256" key="3">
    <source>
        <dbReference type="ARBA" id="ARBA00022448"/>
    </source>
</evidence>
<dbReference type="InterPro" id="IPR018108">
    <property type="entry name" value="MCP_transmembrane"/>
</dbReference>
<evidence type="ECO:0000256" key="1">
    <source>
        <dbReference type="ARBA" id="ARBA00004225"/>
    </source>
</evidence>
<evidence type="ECO:0000256" key="5">
    <source>
        <dbReference type="ARBA" id="ARBA00022737"/>
    </source>
</evidence>
<dbReference type="EMBL" id="HBGW01033764">
    <property type="protein sequence ID" value="CAD9556666.1"/>
    <property type="molecule type" value="Transcribed_RNA"/>
</dbReference>
<dbReference type="AlphaFoldDB" id="A0A7S2NRN5"/>
<evidence type="ECO:0000313" key="11">
    <source>
        <dbReference type="EMBL" id="CAD9556666.1"/>
    </source>
</evidence>
<dbReference type="GO" id="GO:0031966">
    <property type="term" value="C:mitochondrial membrane"/>
    <property type="evidence" value="ECO:0007669"/>
    <property type="project" value="UniProtKB-SubCell"/>
</dbReference>
<feature type="repeat" description="Solcar" evidence="9">
    <location>
        <begin position="122"/>
        <end position="206"/>
    </location>
</feature>
<evidence type="ECO:0000256" key="7">
    <source>
        <dbReference type="ARBA" id="ARBA00023128"/>
    </source>
</evidence>
<keyword evidence="7" id="KW-0496">Mitochondrion</keyword>
<dbReference type="Pfam" id="PF00153">
    <property type="entry name" value="Mito_carr"/>
    <property type="match status" value="2"/>
</dbReference>
<dbReference type="Gene3D" id="1.50.40.10">
    <property type="entry name" value="Mitochondrial carrier domain"/>
    <property type="match status" value="1"/>
</dbReference>
<sequence length="209" mass="22786">MNALLFFSYEYTTAALHRRAGPSEGEDELTIGQVYAAGAASGFASAFITAPTELVKCLAQVNLQSEGKIREEWAIFRNMIRDHGWLGAHGPSRGLLMTIIRETPSFGLYFSVYEASTRHFGKGQLTSFVAGGCAGALAWASIYPLDVVKTRWQTAPPGRYASLAHCARSTVGDGWRTLFRGFGATMARAWPQNGVIFCTYELVKGMLTS</sequence>
<dbReference type="GO" id="GO:0022857">
    <property type="term" value="F:transmembrane transporter activity"/>
    <property type="evidence" value="ECO:0007669"/>
    <property type="project" value="TreeGrafter"/>
</dbReference>
<feature type="repeat" description="Solcar" evidence="9">
    <location>
        <begin position="29"/>
        <end position="119"/>
    </location>
</feature>
<protein>
    <recommendedName>
        <fullName evidence="12">Mitochondrial carrier protein</fullName>
    </recommendedName>
</protein>
<reference evidence="11" key="1">
    <citation type="submission" date="2021-01" db="EMBL/GenBank/DDBJ databases">
        <authorList>
            <person name="Corre E."/>
            <person name="Pelletier E."/>
            <person name="Niang G."/>
            <person name="Scheremetjew M."/>
            <person name="Finn R."/>
            <person name="Kale V."/>
            <person name="Holt S."/>
            <person name="Cochrane G."/>
            <person name="Meng A."/>
            <person name="Brown T."/>
            <person name="Cohen L."/>
        </authorList>
    </citation>
    <scope>NUCLEOTIDE SEQUENCE</scope>
    <source>
        <strain evidence="11">RCC3387</strain>
    </source>
</reference>
<keyword evidence="4 9" id="KW-0812">Transmembrane</keyword>